<organism evidence="1 2">
    <name type="scientific">Bremia lactucae</name>
    <name type="common">Lettuce downy mildew</name>
    <dbReference type="NCBI Taxonomy" id="4779"/>
    <lineage>
        <taxon>Eukaryota</taxon>
        <taxon>Sar</taxon>
        <taxon>Stramenopiles</taxon>
        <taxon>Oomycota</taxon>
        <taxon>Peronosporomycetes</taxon>
        <taxon>Peronosporales</taxon>
        <taxon>Peronosporaceae</taxon>
        <taxon>Bremia</taxon>
    </lineage>
</organism>
<proteinExistence type="predicted"/>
<dbReference type="AlphaFoldDB" id="A0A976IM94"/>
<evidence type="ECO:0000313" key="2">
    <source>
        <dbReference type="Proteomes" id="UP000294530"/>
    </source>
</evidence>
<keyword evidence="2" id="KW-1185">Reference proteome</keyword>
<accession>A0A976IM94</accession>
<reference evidence="1 2" key="1">
    <citation type="journal article" date="2021" name="Genome Biol.">
        <title>AFLAP: assembly-free linkage analysis pipeline using k-mers from genome sequencing data.</title>
        <authorList>
            <person name="Fletcher K."/>
            <person name="Zhang L."/>
            <person name="Gil J."/>
            <person name="Han R."/>
            <person name="Cavanaugh K."/>
            <person name="Michelmore R."/>
        </authorList>
    </citation>
    <scope>NUCLEOTIDE SEQUENCE [LARGE SCALE GENOMIC DNA]</scope>
    <source>
        <strain evidence="1 2">SF5</strain>
    </source>
</reference>
<dbReference type="Proteomes" id="UP000294530">
    <property type="component" value="Unassembled WGS sequence"/>
</dbReference>
<sequence length="137" mass="16086">MRLELNLGTRNWVCLLLVIQANLNLSPKVSLGGHAPIKFFACVPAPSLLRPLLYLMPRCRMTYLDRLNGQLQKLAEIHQEVVDRKQRKRLPGQGYCVQFCRWLFVLWSRVDKRMRGKKLLVRWVDPFVSRRLSTLDI</sequence>
<protein>
    <submittedName>
        <fullName evidence="1">Uncharacterized protein</fullName>
    </submittedName>
</protein>
<dbReference type="RefSeq" id="XP_067823869.1">
    <property type="nucleotide sequence ID" value="XM_067959569.1"/>
</dbReference>
<gene>
    <name evidence="1" type="ORF">CCR75_001466</name>
</gene>
<evidence type="ECO:0000313" key="1">
    <source>
        <dbReference type="EMBL" id="TDH74371.1"/>
    </source>
</evidence>
<dbReference type="GeneID" id="94345240"/>
<comment type="caution">
    <text evidence="1">The sequence shown here is derived from an EMBL/GenBank/DDBJ whole genome shotgun (WGS) entry which is preliminary data.</text>
</comment>
<dbReference type="OrthoDB" id="167332at2759"/>
<dbReference type="EMBL" id="SHOA02000011">
    <property type="protein sequence ID" value="TDH74371.1"/>
    <property type="molecule type" value="Genomic_DNA"/>
</dbReference>
<name>A0A976IM94_BRELC</name>
<dbReference type="KEGG" id="blac:94345240"/>